<name>A0A498S422_ACAVI</name>
<comment type="subcellular location">
    <subcellularLocation>
        <location evidence="1">Membrane</location>
        <topology evidence="1">Multi-pass membrane protein</topology>
    </subcellularLocation>
    <subcellularLocation>
        <location evidence="2">Mitochondrion inner membrane</location>
    </subcellularLocation>
</comment>
<dbReference type="Pfam" id="PF05277">
    <property type="entry name" value="DUF726"/>
    <property type="match status" value="1"/>
</dbReference>
<proteinExistence type="inferred from homology"/>
<feature type="transmembrane region" description="Helical" evidence="11">
    <location>
        <begin position="246"/>
        <end position="270"/>
    </location>
</feature>
<keyword evidence="4 11" id="KW-0812">Transmembrane</keyword>
<dbReference type="SUPFAM" id="SSF53474">
    <property type="entry name" value="alpha/beta-Hydrolases"/>
    <property type="match status" value="1"/>
</dbReference>
<dbReference type="GO" id="GO:0005743">
    <property type="term" value="C:mitochondrial inner membrane"/>
    <property type="evidence" value="ECO:0007669"/>
    <property type="project" value="UniProtKB-SubCell"/>
</dbReference>
<dbReference type="Gene3D" id="1.10.287.110">
    <property type="entry name" value="DnaJ domain"/>
    <property type="match status" value="1"/>
</dbReference>
<feature type="domain" description="J" evidence="12">
    <location>
        <begin position="642"/>
        <end position="696"/>
    </location>
</feature>
<evidence type="ECO:0000256" key="4">
    <source>
        <dbReference type="ARBA" id="ARBA00022692"/>
    </source>
</evidence>
<accession>A0A498S422</accession>
<reference evidence="13 14" key="1">
    <citation type="submission" date="2018-08" db="EMBL/GenBank/DDBJ databases">
        <authorList>
            <person name="Laetsch R D."/>
            <person name="Stevens L."/>
            <person name="Kumar S."/>
            <person name="Blaxter L. M."/>
        </authorList>
    </citation>
    <scope>NUCLEOTIDE SEQUENCE [LARGE SCALE GENOMIC DNA]</scope>
</reference>
<dbReference type="Proteomes" id="UP000276991">
    <property type="component" value="Unassembled WGS sequence"/>
</dbReference>
<evidence type="ECO:0000256" key="8">
    <source>
        <dbReference type="ARBA" id="ARBA00023136"/>
    </source>
</evidence>
<comment type="similarity">
    <text evidence="3">Belongs to the TMCO4 family.</text>
</comment>
<feature type="transmembrane region" description="Helical" evidence="11">
    <location>
        <begin position="588"/>
        <end position="607"/>
    </location>
</feature>
<dbReference type="PANTHER" id="PTHR17920:SF3">
    <property type="entry name" value="TRANSMEMBRANE AND COILED-COIL DOMAIN-CONTAINING PROTEIN 4"/>
    <property type="match status" value="1"/>
</dbReference>
<evidence type="ECO:0000256" key="9">
    <source>
        <dbReference type="ARBA" id="ARBA00054366"/>
    </source>
</evidence>
<evidence type="ECO:0000256" key="3">
    <source>
        <dbReference type="ARBA" id="ARBA00009824"/>
    </source>
</evidence>
<keyword evidence="14" id="KW-1185">Reference proteome</keyword>
<organism evidence="13 14">
    <name type="scientific">Acanthocheilonema viteae</name>
    <name type="common">Filarial nematode worm</name>
    <name type="synonym">Dipetalonema viteae</name>
    <dbReference type="NCBI Taxonomy" id="6277"/>
    <lineage>
        <taxon>Eukaryota</taxon>
        <taxon>Metazoa</taxon>
        <taxon>Ecdysozoa</taxon>
        <taxon>Nematoda</taxon>
        <taxon>Chromadorea</taxon>
        <taxon>Rhabditida</taxon>
        <taxon>Spirurina</taxon>
        <taxon>Spiruromorpha</taxon>
        <taxon>Filarioidea</taxon>
        <taxon>Onchocercidae</taxon>
        <taxon>Acanthocheilonema</taxon>
    </lineage>
</organism>
<keyword evidence="5" id="KW-0999">Mitochondrion inner membrane</keyword>
<dbReference type="InterPro" id="IPR001623">
    <property type="entry name" value="DnaJ_domain"/>
</dbReference>
<keyword evidence="7" id="KW-0496">Mitochondrion</keyword>
<dbReference type="InterPro" id="IPR036869">
    <property type="entry name" value="J_dom_sf"/>
</dbReference>
<keyword evidence="8 11" id="KW-0472">Membrane</keyword>
<evidence type="ECO:0000256" key="11">
    <source>
        <dbReference type="SAM" id="Phobius"/>
    </source>
</evidence>
<sequence>MTSSGEDDLQGNAFGSLFPKAGKSVESNNSANASIFVNPSVLLHDQLTSAASFALVDLIASVLRLDFWQNNNRLNDIEFCKETLEKVLKRTALPERTNVTVRHHLMGDGATDDIATFVTLIKKDPIVDEKGALAILVCLLSIFTEYGTYDCRCRVLLRHICALLAVGLDDFEDIEDALVDTITGYQYKESEEQRIIRTRATKLKKIKRYAMIGAASVVGGILIGVTGGLAAPLIAIGAGAVVGGGAAAGIGTVTGATVLGSLFGVAGAGLTGYKVQKRVGLIEEFVIQPISEGRSLHCVLAISGWIEDQGERVFQQQWRHLWLSREQYILRYESKYLVELGRAVDYLRSFAVSLAVQHTLLETAFAGLVTAIAWPVTLLSASSVIDNPWNICVGEQLAEVLLSRAHGNRPITLIGFSLGARVIFHCLMAMTKWSTCYGIINDVVLLGAPVTASPTQWQQISQVVGGRIINGYCNSDWLLRFIYRTMNAQFTIAGTGPVICKMEKKIVNFNLSHIIKGHLDYSRKLTEVLEAVGVRVTPRCDEMLNVNEVTRKLDIDNTNFDVSEEKGLSSNMKIYGFKISPGLRMSSALIVGGVGLVVIGLTGRMMLRNRAAFLKMAKTLPVANSMSKYYRGGFEPVMTRREAALVLGVSPNAPAAKVKEAHKRIMIANHPDRGGSPYLAAKINEAKDKLESTRHE</sequence>
<evidence type="ECO:0000256" key="6">
    <source>
        <dbReference type="ARBA" id="ARBA00022989"/>
    </source>
</evidence>
<evidence type="ECO:0000313" key="13">
    <source>
        <dbReference type="EMBL" id="VBB26328.1"/>
    </source>
</evidence>
<dbReference type="InterPro" id="IPR007941">
    <property type="entry name" value="DUF726"/>
</dbReference>
<dbReference type="FunFam" id="1.10.287.110:FF:000001">
    <property type="entry name" value="Import inner membrane translocase subunit tim14"/>
    <property type="match status" value="1"/>
</dbReference>
<comment type="function">
    <text evidence="9">Probable component of the PAM complex, a complex required for the translocation of transit peptide-containing proteins from the inner membrane into the mitochondrial matrix in an ATP-dependent manner. May act as a co-chaperone that stimulate the ATP-dependent activity.</text>
</comment>
<dbReference type="STRING" id="6277.A0A498S422"/>
<dbReference type="OrthoDB" id="277931at2759"/>
<evidence type="ECO:0000259" key="12">
    <source>
        <dbReference type="PROSITE" id="PS50076"/>
    </source>
</evidence>
<dbReference type="InterPro" id="IPR029058">
    <property type="entry name" value="AB_hydrolase_fold"/>
</dbReference>
<evidence type="ECO:0000256" key="5">
    <source>
        <dbReference type="ARBA" id="ARBA00022792"/>
    </source>
</evidence>
<protein>
    <recommendedName>
        <fullName evidence="10">DnaJ homolog subfamily C member 21</fullName>
    </recommendedName>
</protein>
<evidence type="ECO:0000256" key="1">
    <source>
        <dbReference type="ARBA" id="ARBA00004141"/>
    </source>
</evidence>
<feature type="transmembrane region" description="Helical" evidence="11">
    <location>
        <begin position="209"/>
        <end position="234"/>
    </location>
</feature>
<dbReference type="SMART" id="SM00271">
    <property type="entry name" value="DnaJ"/>
    <property type="match status" value="1"/>
</dbReference>
<dbReference type="CDD" id="cd06257">
    <property type="entry name" value="DnaJ"/>
    <property type="match status" value="1"/>
</dbReference>
<keyword evidence="6 11" id="KW-1133">Transmembrane helix</keyword>
<dbReference type="PANTHER" id="PTHR17920">
    <property type="entry name" value="TRANSMEMBRANE AND COILED-COIL DOMAIN-CONTAINING PROTEIN 4 TMCO4"/>
    <property type="match status" value="1"/>
</dbReference>
<dbReference type="PROSITE" id="PS50076">
    <property type="entry name" value="DNAJ_2"/>
    <property type="match status" value="1"/>
</dbReference>
<gene>
    <name evidence="13" type="ORF">NAV_LOCUS1158</name>
</gene>
<evidence type="ECO:0000313" key="14">
    <source>
        <dbReference type="Proteomes" id="UP000276991"/>
    </source>
</evidence>
<evidence type="ECO:0000256" key="10">
    <source>
        <dbReference type="ARBA" id="ARBA00076378"/>
    </source>
</evidence>
<evidence type="ECO:0000256" key="7">
    <source>
        <dbReference type="ARBA" id="ARBA00023128"/>
    </source>
</evidence>
<dbReference type="EMBL" id="UPTC01000091">
    <property type="protein sequence ID" value="VBB26328.1"/>
    <property type="molecule type" value="Genomic_DNA"/>
</dbReference>
<dbReference type="AlphaFoldDB" id="A0A498S422"/>
<evidence type="ECO:0000256" key="2">
    <source>
        <dbReference type="ARBA" id="ARBA00004273"/>
    </source>
</evidence>
<dbReference type="SUPFAM" id="SSF46565">
    <property type="entry name" value="Chaperone J-domain"/>
    <property type="match status" value="1"/>
</dbReference>